<proteinExistence type="predicted"/>
<dbReference type="SUPFAM" id="SSF56672">
    <property type="entry name" value="DNA/RNA polymerases"/>
    <property type="match status" value="1"/>
</dbReference>
<dbReference type="GO" id="GO:0003887">
    <property type="term" value="F:DNA-directed DNA polymerase activity"/>
    <property type="evidence" value="ECO:0007669"/>
    <property type="project" value="InterPro"/>
</dbReference>
<organism evidence="2">
    <name type="scientific">marine sediment metagenome</name>
    <dbReference type="NCBI Taxonomy" id="412755"/>
    <lineage>
        <taxon>unclassified sequences</taxon>
        <taxon>metagenomes</taxon>
        <taxon>ecological metagenomes</taxon>
    </lineage>
</organism>
<feature type="domain" description="DNA-directed DNA polymerase family A palm" evidence="1">
    <location>
        <begin position="2"/>
        <end position="130"/>
    </location>
</feature>
<protein>
    <recommendedName>
        <fullName evidence="1">DNA-directed DNA polymerase family A palm domain-containing protein</fullName>
    </recommendedName>
</protein>
<dbReference type="InterPro" id="IPR043502">
    <property type="entry name" value="DNA/RNA_pol_sf"/>
</dbReference>
<dbReference type="AlphaFoldDB" id="A0A0F9IGU0"/>
<sequence length="144" mass="16342">LYPGVKEWTRATALMLRENMYAKTLGGRIRTIDELDPYQSRKVIERGVREGISTMIQGSSVEEVKKGMTRAHAQTKNSDIKEVLQVHDEVVYQVPNSMVNDLIDTVFKTYPTNELSVPLTIDVKVGDNWGTMHEVKQGEKYVAE</sequence>
<dbReference type="PANTHER" id="PTHR10133">
    <property type="entry name" value="DNA POLYMERASE I"/>
    <property type="match status" value="1"/>
</dbReference>
<comment type="caution">
    <text evidence="2">The sequence shown here is derived from an EMBL/GenBank/DDBJ whole genome shotgun (WGS) entry which is preliminary data.</text>
</comment>
<evidence type="ECO:0000313" key="2">
    <source>
        <dbReference type="EMBL" id="KKM26717.1"/>
    </source>
</evidence>
<accession>A0A0F9IGU0</accession>
<dbReference type="GO" id="GO:0003677">
    <property type="term" value="F:DNA binding"/>
    <property type="evidence" value="ECO:0007669"/>
    <property type="project" value="InterPro"/>
</dbReference>
<evidence type="ECO:0000259" key="1">
    <source>
        <dbReference type="Pfam" id="PF00476"/>
    </source>
</evidence>
<dbReference type="Gene3D" id="1.10.150.20">
    <property type="entry name" value="5' to 3' exonuclease, C-terminal subdomain"/>
    <property type="match status" value="1"/>
</dbReference>
<dbReference type="PANTHER" id="PTHR10133:SF62">
    <property type="entry name" value="DNA POLYMERASE THETA"/>
    <property type="match status" value="1"/>
</dbReference>
<name>A0A0F9IGU0_9ZZZZ</name>
<dbReference type="Gene3D" id="3.30.70.370">
    <property type="match status" value="1"/>
</dbReference>
<dbReference type="GO" id="GO:0006302">
    <property type="term" value="P:double-strand break repair"/>
    <property type="evidence" value="ECO:0007669"/>
    <property type="project" value="TreeGrafter"/>
</dbReference>
<dbReference type="Pfam" id="PF00476">
    <property type="entry name" value="DNA_pol_A"/>
    <property type="match status" value="1"/>
</dbReference>
<feature type="non-terminal residue" evidence="2">
    <location>
        <position position="1"/>
    </location>
</feature>
<reference evidence="2" key="1">
    <citation type="journal article" date="2015" name="Nature">
        <title>Complex archaea that bridge the gap between prokaryotes and eukaryotes.</title>
        <authorList>
            <person name="Spang A."/>
            <person name="Saw J.H."/>
            <person name="Jorgensen S.L."/>
            <person name="Zaremba-Niedzwiedzka K."/>
            <person name="Martijn J."/>
            <person name="Lind A.E."/>
            <person name="van Eijk R."/>
            <person name="Schleper C."/>
            <person name="Guy L."/>
            <person name="Ettema T.J."/>
        </authorList>
    </citation>
    <scope>NUCLEOTIDE SEQUENCE</scope>
</reference>
<gene>
    <name evidence="2" type="ORF">LCGC14_1581900</name>
</gene>
<dbReference type="GO" id="GO:0006261">
    <property type="term" value="P:DNA-templated DNA replication"/>
    <property type="evidence" value="ECO:0007669"/>
    <property type="project" value="InterPro"/>
</dbReference>
<dbReference type="InterPro" id="IPR001098">
    <property type="entry name" value="DNA-dir_DNA_pol_A_palm_dom"/>
</dbReference>
<dbReference type="InterPro" id="IPR002298">
    <property type="entry name" value="DNA_polymerase_A"/>
</dbReference>
<dbReference type="PRINTS" id="PR00868">
    <property type="entry name" value="DNAPOLI"/>
</dbReference>
<dbReference type="EMBL" id="LAZR01012461">
    <property type="protein sequence ID" value="KKM26717.1"/>
    <property type="molecule type" value="Genomic_DNA"/>
</dbReference>